<evidence type="ECO:0000313" key="4">
    <source>
        <dbReference type="Proteomes" id="UP001596201"/>
    </source>
</evidence>
<feature type="compositionally biased region" description="Low complexity" evidence="1">
    <location>
        <begin position="54"/>
        <end position="75"/>
    </location>
</feature>
<reference evidence="3 4" key="1">
    <citation type="journal article" date="2019" name="Int. J. Syst. Evol. Microbiol.">
        <title>The Global Catalogue of Microorganisms (GCM) 10K type strain sequencing project: providing services to taxonomists for standard genome sequencing and annotation.</title>
        <authorList>
            <consortium name="The Broad Institute Genomics Platform"/>
            <consortium name="The Broad Institute Genome Sequencing Center for Infectious Disease"/>
            <person name="Wu L."/>
            <person name="Ma J."/>
        </authorList>
    </citation>
    <scope>NUCLEOTIDE SEQUENCE [LARGE SCALE GENOMIC DNA]</scope>
    <source>
        <strain evidence="3 4">CGMCC 1.12237</strain>
    </source>
</reference>
<accession>A0ABD5RG27</accession>
<dbReference type="Pfam" id="PF23921">
    <property type="entry name" value="DUF7260"/>
    <property type="match status" value="1"/>
</dbReference>
<comment type="caution">
    <text evidence="3">The sequence shown here is derived from an EMBL/GenBank/DDBJ whole genome shotgun (WGS) entry which is preliminary data.</text>
</comment>
<feature type="domain" description="DUF7260" evidence="2">
    <location>
        <begin position="11"/>
        <end position="257"/>
    </location>
</feature>
<evidence type="ECO:0000256" key="1">
    <source>
        <dbReference type="SAM" id="MobiDB-lite"/>
    </source>
</evidence>
<feature type="region of interest" description="Disordered" evidence="1">
    <location>
        <begin position="46"/>
        <end position="75"/>
    </location>
</feature>
<dbReference type="RefSeq" id="WP_227231091.1">
    <property type="nucleotide sequence ID" value="NZ_JAJCVJ010000003.1"/>
</dbReference>
<evidence type="ECO:0000259" key="2">
    <source>
        <dbReference type="Pfam" id="PF23921"/>
    </source>
</evidence>
<sequence>MADHDRDPQRHLSTAAEAIASERRKCQAEKTALRQFRSRLRDFADDTTPDLSVHATTHGTGRPAGTTTARAGTTTQRVGRVQRRIRTAYAETVMATDAATELEDVPAEHMAAELGPDISTAVYVSSDPPPNLLTMIDRATANLIAAREKVVRKLDDECSIVETMGEQVARIGEEVDSIESAYPALSFHELTTSHRRLGELRDECTTIADRRQSEFHSKFVGQYTRFEWAEYLYSDCPVTHPILAALAELVEVIDDLRKTLSRDIATV</sequence>
<dbReference type="EMBL" id="JBHSKX010000004">
    <property type="protein sequence ID" value="MFC5369034.1"/>
    <property type="molecule type" value="Genomic_DNA"/>
</dbReference>
<dbReference type="Proteomes" id="UP001596201">
    <property type="component" value="Unassembled WGS sequence"/>
</dbReference>
<organism evidence="3 4">
    <name type="scientific">Salinirubrum litoreum</name>
    <dbReference type="NCBI Taxonomy" id="1126234"/>
    <lineage>
        <taxon>Archaea</taxon>
        <taxon>Methanobacteriati</taxon>
        <taxon>Methanobacteriota</taxon>
        <taxon>Stenosarchaea group</taxon>
        <taxon>Halobacteria</taxon>
        <taxon>Halobacteriales</taxon>
        <taxon>Haloferacaceae</taxon>
        <taxon>Salinirubrum</taxon>
    </lineage>
</organism>
<name>A0ABD5RG27_9EURY</name>
<proteinExistence type="predicted"/>
<protein>
    <recommendedName>
        <fullName evidence="2">DUF7260 domain-containing protein</fullName>
    </recommendedName>
</protein>
<dbReference type="AlphaFoldDB" id="A0ABD5RG27"/>
<dbReference type="InterPro" id="IPR055684">
    <property type="entry name" value="DUF7260"/>
</dbReference>
<gene>
    <name evidence="3" type="ORF">ACFPJ5_19070</name>
</gene>
<evidence type="ECO:0000313" key="3">
    <source>
        <dbReference type="EMBL" id="MFC5369034.1"/>
    </source>
</evidence>
<keyword evidence="4" id="KW-1185">Reference proteome</keyword>